<evidence type="ECO:0000256" key="7">
    <source>
        <dbReference type="ARBA" id="ARBA00039966"/>
    </source>
</evidence>
<evidence type="ECO:0000256" key="5">
    <source>
        <dbReference type="ARBA" id="ARBA00022803"/>
    </source>
</evidence>
<organism evidence="10 11">
    <name type="scientific">Dunaliella salina</name>
    <name type="common">Green alga</name>
    <name type="synonym">Protococcus salinus</name>
    <dbReference type="NCBI Taxonomy" id="3046"/>
    <lineage>
        <taxon>Eukaryota</taxon>
        <taxon>Viridiplantae</taxon>
        <taxon>Chlorophyta</taxon>
        <taxon>core chlorophytes</taxon>
        <taxon>Chlorophyceae</taxon>
        <taxon>CS clade</taxon>
        <taxon>Chlamydomonadales</taxon>
        <taxon>Dunaliellaceae</taxon>
        <taxon>Dunaliella</taxon>
    </lineage>
</organism>
<dbReference type="SUPFAM" id="SSF48452">
    <property type="entry name" value="TPR-like"/>
    <property type="match status" value="1"/>
</dbReference>
<evidence type="ECO:0000256" key="6">
    <source>
        <dbReference type="ARBA" id="ARBA00023212"/>
    </source>
</evidence>
<sequence>MRQLEWLSMEAKQWSDASYLEDCFDQDLKMQYNKKAIELSSQAIELAPQASHGYIARCISRGRMALLCDNRTKVQLAATSCEDAKTALALEPNNDYAHHLMGRWHYEMAGLNAVARTLVRLLFGAALMQGTYPAALEHFRTAVSLSPRCIIHRVEHGRTLAKLGSTQLAINELETALQCEVEDLNGELQRQDAELMLQKLQASPAARSLFFSPASLGAGPPV</sequence>
<keyword evidence="6" id="KW-0206">Cytoskeleton</keyword>
<keyword evidence="4" id="KW-0677">Repeat</keyword>
<name>A0ABQ7FYP5_DUNSA</name>
<feature type="coiled-coil region" evidence="9">
    <location>
        <begin position="174"/>
        <end position="201"/>
    </location>
</feature>
<dbReference type="PANTHER" id="PTHR16056:SF16">
    <property type="entry name" value="REGULATOR OF MICROTUBULE DYNAMICS PROTEIN 1"/>
    <property type="match status" value="1"/>
</dbReference>
<protein>
    <recommendedName>
        <fullName evidence="7">Regulator of microtubule dynamics protein 1</fullName>
    </recommendedName>
    <alternativeName>
        <fullName evidence="8">Protein FAM82B</fullName>
    </alternativeName>
</protein>
<keyword evidence="3" id="KW-0963">Cytoplasm</keyword>
<dbReference type="PANTHER" id="PTHR16056">
    <property type="entry name" value="REGULATOR OF MICROTUBULE DYNAMICS PROTEIN"/>
    <property type="match status" value="1"/>
</dbReference>
<keyword evidence="9" id="KW-0175">Coiled coil</keyword>
<dbReference type="EMBL" id="MU070494">
    <property type="protein sequence ID" value="KAF5827480.1"/>
    <property type="molecule type" value="Genomic_DNA"/>
</dbReference>
<dbReference type="InterPro" id="IPR049039">
    <property type="entry name" value="RMD1-3_a_helical_rpt"/>
</dbReference>
<keyword evidence="5" id="KW-0802">TPR repeat</keyword>
<evidence type="ECO:0000256" key="9">
    <source>
        <dbReference type="SAM" id="Coils"/>
    </source>
</evidence>
<accession>A0ABQ7FYP5</accession>
<proteinExistence type="predicted"/>
<keyword evidence="11" id="KW-1185">Reference proteome</keyword>
<dbReference type="Proteomes" id="UP000815325">
    <property type="component" value="Unassembled WGS sequence"/>
</dbReference>
<evidence type="ECO:0000256" key="4">
    <source>
        <dbReference type="ARBA" id="ARBA00022737"/>
    </source>
</evidence>
<evidence type="ECO:0000256" key="8">
    <source>
        <dbReference type="ARBA" id="ARBA00041958"/>
    </source>
</evidence>
<evidence type="ECO:0000256" key="1">
    <source>
        <dbReference type="ARBA" id="ARBA00004245"/>
    </source>
</evidence>
<comment type="subunit">
    <text evidence="2">Interacts with microtubules.</text>
</comment>
<gene>
    <name evidence="10" type="ORF">DUNSADRAFT_570</name>
</gene>
<reference evidence="10" key="1">
    <citation type="submission" date="2017-08" db="EMBL/GenBank/DDBJ databases">
        <authorList>
            <person name="Polle J.E."/>
            <person name="Barry K."/>
            <person name="Cushman J."/>
            <person name="Schmutz J."/>
            <person name="Tran D."/>
            <person name="Hathwaick L.T."/>
            <person name="Yim W.C."/>
            <person name="Jenkins J."/>
            <person name="Mckie-Krisberg Z.M."/>
            <person name="Prochnik S."/>
            <person name="Lindquist E."/>
            <person name="Dockter R.B."/>
            <person name="Adam C."/>
            <person name="Molina H."/>
            <person name="Bunkerborg J."/>
            <person name="Jin E."/>
            <person name="Buchheim M."/>
            <person name="Magnuson J."/>
        </authorList>
    </citation>
    <scope>NUCLEOTIDE SEQUENCE</scope>
    <source>
        <strain evidence="10">CCAP 19/18</strain>
    </source>
</reference>
<evidence type="ECO:0000256" key="3">
    <source>
        <dbReference type="ARBA" id="ARBA00022490"/>
    </source>
</evidence>
<dbReference type="Gene3D" id="1.25.40.10">
    <property type="entry name" value="Tetratricopeptide repeat domain"/>
    <property type="match status" value="2"/>
</dbReference>
<evidence type="ECO:0000313" key="11">
    <source>
        <dbReference type="Proteomes" id="UP000815325"/>
    </source>
</evidence>
<comment type="subcellular location">
    <subcellularLocation>
        <location evidence="1">Cytoplasm</location>
        <location evidence="1">Cytoskeleton</location>
    </subcellularLocation>
</comment>
<comment type="caution">
    <text evidence="10">The sequence shown here is derived from an EMBL/GenBank/DDBJ whole genome shotgun (WGS) entry which is preliminary data.</text>
</comment>
<evidence type="ECO:0000313" key="10">
    <source>
        <dbReference type="EMBL" id="KAF5827480.1"/>
    </source>
</evidence>
<dbReference type="Pfam" id="PF21033">
    <property type="entry name" value="RMD1-3"/>
    <property type="match status" value="1"/>
</dbReference>
<evidence type="ECO:0000256" key="2">
    <source>
        <dbReference type="ARBA" id="ARBA00011375"/>
    </source>
</evidence>
<dbReference type="InterPro" id="IPR011990">
    <property type="entry name" value="TPR-like_helical_dom_sf"/>
</dbReference>